<dbReference type="GO" id="GO:0003887">
    <property type="term" value="F:DNA-directed DNA polymerase activity"/>
    <property type="evidence" value="ECO:0007669"/>
    <property type="project" value="InterPro"/>
</dbReference>
<dbReference type="STRING" id="1458426.SMCB_0302"/>
<evidence type="ECO:0000313" key="1">
    <source>
        <dbReference type="EMBL" id="BAO82530.1"/>
    </source>
</evidence>
<dbReference type="Proteomes" id="UP000066014">
    <property type="component" value="Chromosome"/>
</dbReference>
<reference evidence="1 2" key="1">
    <citation type="journal article" date="2014" name="Nat. Commun.">
        <title>Physiological and genomic features of highly alkaliphilic hydrogen-utilizing Betaproteobacteria from a continental serpentinizing site.</title>
        <authorList>
            <person name="Suzuki S."/>
            <person name="Kuenen J.G."/>
            <person name="Schipper K."/>
            <person name="van der Velde S."/>
            <person name="Ishii S."/>
            <person name="Wu A."/>
            <person name="Sorokin D.Y."/>
            <person name="Tenney A."/>
            <person name="Meng X.Y."/>
            <person name="Morrill P.L."/>
            <person name="Kamagata Y."/>
            <person name="Muyzer G."/>
            <person name="Nealson K.H."/>
        </authorList>
    </citation>
    <scope>NUCLEOTIDE SEQUENCE [LARGE SCALE GENOMIC DNA]</scope>
    <source>
        <strain evidence="1 2">B1</strain>
    </source>
</reference>
<organism evidence="1 2">
    <name type="scientific">Serpentinimonas maccroryi</name>
    <dbReference type="NCBI Taxonomy" id="1458426"/>
    <lineage>
        <taxon>Bacteria</taxon>
        <taxon>Pseudomonadati</taxon>
        <taxon>Pseudomonadota</taxon>
        <taxon>Betaproteobacteria</taxon>
        <taxon>Burkholderiales</taxon>
        <taxon>Comamonadaceae</taxon>
        <taxon>Serpentinimonas</taxon>
    </lineage>
</organism>
<dbReference type="InterPro" id="IPR036768">
    <property type="entry name" value="PolIII_chi_sf"/>
</dbReference>
<proteinExistence type="predicted"/>
<dbReference type="KEGG" id="cbab:SMCB_0302"/>
<dbReference type="OrthoDB" id="5297568at2"/>
<dbReference type="InterPro" id="IPR007459">
    <property type="entry name" value="DNA_pol3_chi"/>
</dbReference>
<dbReference type="PANTHER" id="PTHR38767">
    <property type="entry name" value="DNA POLYMERASE III SUBUNIT CHI"/>
    <property type="match status" value="1"/>
</dbReference>
<keyword evidence="2" id="KW-1185">Reference proteome</keyword>
<dbReference type="GO" id="GO:0032298">
    <property type="term" value="P:positive regulation of DNA-templated DNA replication initiation"/>
    <property type="evidence" value="ECO:0007669"/>
    <property type="project" value="TreeGrafter"/>
</dbReference>
<dbReference type="PANTHER" id="PTHR38767:SF1">
    <property type="entry name" value="DNA POLYMERASE III SUBUNIT CHI"/>
    <property type="match status" value="1"/>
</dbReference>
<dbReference type="Gene3D" id="3.40.50.10110">
    <property type="entry name" value="DNA polymerase III subunit chi"/>
    <property type="match status" value="1"/>
</dbReference>
<dbReference type="SUPFAM" id="SSF102400">
    <property type="entry name" value="DNA polymerase III chi subunit"/>
    <property type="match status" value="2"/>
</dbReference>
<sequence>MKTVVFHFNVGAPVPYLCRLLRKANHAGQRTWVLLAPGLAHELDAALWTFSPDEFIAHGRYEADHEGGLGGGESAGAKGAAGRGQAGLWQRAPVVLSEQLVAQSSSWPLLINLQEPVPPDVERFERLIEIVPADEALKQAARLRWRHYSQLGWTLQHHDASA</sequence>
<protein>
    <submittedName>
        <fullName evidence="1">DNA polymerase III, chi subunit</fullName>
    </submittedName>
</protein>
<dbReference type="GO" id="GO:0003677">
    <property type="term" value="F:DNA binding"/>
    <property type="evidence" value="ECO:0007669"/>
    <property type="project" value="InterPro"/>
</dbReference>
<evidence type="ECO:0000313" key="2">
    <source>
        <dbReference type="Proteomes" id="UP000066014"/>
    </source>
</evidence>
<dbReference type="HOGENOM" id="CLU_131584_2_0_4"/>
<dbReference type="Pfam" id="PF04364">
    <property type="entry name" value="DNA_pol3_chi"/>
    <property type="match status" value="2"/>
</dbReference>
<accession>A0A060NMC4</accession>
<dbReference type="GO" id="GO:0006260">
    <property type="term" value="P:DNA replication"/>
    <property type="evidence" value="ECO:0007669"/>
    <property type="project" value="InterPro"/>
</dbReference>
<dbReference type="AlphaFoldDB" id="A0A060NMC4"/>
<dbReference type="RefSeq" id="WP_052468369.1">
    <property type="nucleotide sequence ID" value="NZ_AP014569.1"/>
</dbReference>
<name>A0A060NMC4_9BURK</name>
<gene>
    <name evidence="1" type="ORF">SMCB_0302</name>
</gene>
<dbReference type="EMBL" id="AP014569">
    <property type="protein sequence ID" value="BAO82530.1"/>
    <property type="molecule type" value="Genomic_DNA"/>
</dbReference>